<keyword evidence="2 8" id="KW-0488">Methylation</keyword>
<sequence>MAKKVQAYIKLQVKAGQANPSPPVGPALGQHGVNIMEFCKAFNAKTQGVEPGLPTPVIITVYSDRSFTFETKSTPAAVLLKKAAGLKSGSPRPNTQKVGTVTRAQLEEIVTAKQADLTASSMDAAVRTIAGSARAMGLDVEGVN</sequence>
<evidence type="ECO:0000259" key="12">
    <source>
        <dbReference type="Pfam" id="PF03946"/>
    </source>
</evidence>
<evidence type="ECO:0000256" key="3">
    <source>
        <dbReference type="ARBA" id="ARBA00022730"/>
    </source>
</evidence>
<dbReference type="InterPro" id="IPR006519">
    <property type="entry name" value="Ribosomal_uL11_bac-typ"/>
</dbReference>
<comment type="subunit">
    <text evidence="7">Part of the ribosomal stalk of the 50S ribosomal subunit. Interacts with L10 and the large rRNA to form the base of the stalk. L10 forms an elongated spine to which 2 L12 dimers bind in a sequential fashion forming a pentameric L10(L12)2(L12)2 complex.</text>
</comment>
<dbReference type="PANTHER" id="PTHR11661:SF1">
    <property type="entry name" value="LARGE RIBOSOMAL SUBUNIT PROTEIN UL11M"/>
    <property type="match status" value="1"/>
</dbReference>
<evidence type="ECO:0000313" key="14">
    <source>
        <dbReference type="Proteomes" id="UP000252792"/>
    </source>
</evidence>
<reference evidence="13 14" key="1">
    <citation type="submission" date="2018-06" db="EMBL/GenBank/DDBJ databases">
        <title>Genomic Encyclopedia of Type Strains, Phase III (KMG-III): the genomes of soil and plant-associated and newly described type strains.</title>
        <authorList>
            <person name="Whitman W."/>
        </authorList>
    </citation>
    <scope>NUCLEOTIDE SEQUENCE [LARGE SCALE GENOMIC DNA]</scope>
    <source>
        <strain evidence="13 14">CECT 7377</strain>
    </source>
</reference>
<dbReference type="Pfam" id="PF03946">
    <property type="entry name" value="Ribosomal_L11_N"/>
    <property type="match status" value="1"/>
</dbReference>
<dbReference type="SMART" id="SM00649">
    <property type="entry name" value="RL11"/>
    <property type="match status" value="1"/>
</dbReference>
<evidence type="ECO:0000256" key="2">
    <source>
        <dbReference type="ARBA" id="ARBA00022481"/>
    </source>
</evidence>
<dbReference type="RefSeq" id="WP_113918275.1">
    <property type="nucleotide sequence ID" value="NZ_QNSE01000017.1"/>
</dbReference>
<dbReference type="GO" id="GO:0070180">
    <property type="term" value="F:large ribosomal subunit rRNA binding"/>
    <property type="evidence" value="ECO:0007669"/>
    <property type="project" value="UniProtKB-UniRule"/>
</dbReference>
<dbReference type="FunFam" id="1.10.10.250:FF:000001">
    <property type="entry name" value="50S ribosomal protein L11"/>
    <property type="match status" value="1"/>
</dbReference>
<dbReference type="NCBIfam" id="TIGR01632">
    <property type="entry name" value="L11_bact"/>
    <property type="match status" value="1"/>
</dbReference>
<keyword evidence="3 8" id="KW-0699">rRNA-binding</keyword>
<dbReference type="GO" id="GO:0003735">
    <property type="term" value="F:structural constituent of ribosome"/>
    <property type="evidence" value="ECO:0007669"/>
    <property type="project" value="InterPro"/>
</dbReference>
<dbReference type="Proteomes" id="UP000252792">
    <property type="component" value="Unassembled WGS sequence"/>
</dbReference>
<evidence type="ECO:0000256" key="9">
    <source>
        <dbReference type="RuleBase" id="RU003978"/>
    </source>
</evidence>
<name>A0A366IWV9_9GAMM</name>
<dbReference type="AlphaFoldDB" id="A0A366IWV9"/>
<dbReference type="Gene3D" id="1.10.10.250">
    <property type="entry name" value="Ribosomal protein L11, C-terminal domain"/>
    <property type="match status" value="1"/>
</dbReference>
<dbReference type="InterPro" id="IPR036769">
    <property type="entry name" value="Ribosomal_uL11_C_sf"/>
</dbReference>
<proteinExistence type="inferred from homology"/>
<dbReference type="GO" id="GO:0006412">
    <property type="term" value="P:translation"/>
    <property type="evidence" value="ECO:0007669"/>
    <property type="project" value="UniProtKB-UniRule"/>
</dbReference>
<dbReference type="SUPFAM" id="SSF54747">
    <property type="entry name" value="Ribosomal L11/L12e N-terminal domain"/>
    <property type="match status" value="1"/>
</dbReference>
<feature type="domain" description="Large ribosomal subunit protein uL11 N-terminal" evidence="12">
    <location>
        <begin position="9"/>
        <end position="67"/>
    </location>
</feature>
<comment type="subunit">
    <text evidence="8">Part of the ribosomal stalk of the 50S ribosomal subunit. Interacts with L10 and the large rRNA to form the base of the stalk. L10 forms an elongated spine to which L12 dimers bind in a sequential fashion forming a multimeric L10(L12)X complex.</text>
</comment>
<comment type="caution">
    <text evidence="13">The sequence shown here is derived from an EMBL/GenBank/DDBJ whole genome shotgun (WGS) entry which is preliminary data.</text>
</comment>
<dbReference type="EMBL" id="QNSE01000017">
    <property type="protein sequence ID" value="RBP78640.1"/>
    <property type="molecule type" value="Genomic_DNA"/>
</dbReference>
<keyword evidence="4 8" id="KW-0694">RNA-binding</keyword>
<dbReference type="InterPro" id="IPR020783">
    <property type="entry name" value="Ribosomal_uL11_C"/>
</dbReference>
<dbReference type="SUPFAM" id="SSF46906">
    <property type="entry name" value="Ribosomal protein L11, C-terminal domain"/>
    <property type="match status" value="1"/>
</dbReference>
<dbReference type="GO" id="GO:0022625">
    <property type="term" value="C:cytosolic large ribosomal subunit"/>
    <property type="evidence" value="ECO:0007669"/>
    <property type="project" value="TreeGrafter"/>
</dbReference>
<feature type="domain" description="Large ribosomal subunit protein uL11 C-terminal" evidence="11">
    <location>
        <begin position="72"/>
        <end position="140"/>
    </location>
</feature>
<evidence type="ECO:0000256" key="5">
    <source>
        <dbReference type="ARBA" id="ARBA00022980"/>
    </source>
</evidence>
<dbReference type="HAMAP" id="MF_00736">
    <property type="entry name" value="Ribosomal_uL11"/>
    <property type="match status" value="1"/>
</dbReference>
<keyword evidence="6 8" id="KW-0687">Ribonucleoprotein</keyword>
<dbReference type="FunFam" id="3.30.1550.10:FF:000001">
    <property type="entry name" value="50S ribosomal protein L11"/>
    <property type="match status" value="1"/>
</dbReference>
<evidence type="ECO:0000259" key="11">
    <source>
        <dbReference type="Pfam" id="PF00298"/>
    </source>
</evidence>
<dbReference type="PANTHER" id="PTHR11661">
    <property type="entry name" value="60S RIBOSOMAL PROTEIN L12"/>
    <property type="match status" value="1"/>
</dbReference>
<comment type="similarity">
    <text evidence="1 8 9">Belongs to the universal ribosomal protein uL11 family.</text>
</comment>
<dbReference type="InterPro" id="IPR000911">
    <property type="entry name" value="Ribosomal_uL11"/>
</dbReference>
<dbReference type="InterPro" id="IPR036796">
    <property type="entry name" value="Ribosomal_uL11_N_sf"/>
</dbReference>
<comment type="function">
    <text evidence="8 10">Forms part of the ribosomal stalk which helps the ribosome interact with GTP-bound translation factors.</text>
</comment>
<evidence type="ECO:0000313" key="13">
    <source>
        <dbReference type="EMBL" id="RBP78640.1"/>
    </source>
</evidence>
<accession>A0A366IWV9</accession>
<evidence type="ECO:0000256" key="7">
    <source>
        <dbReference type="ARBA" id="ARBA00062905"/>
    </source>
</evidence>
<dbReference type="CDD" id="cd00349">
    <property type="entry name" value="Ribosomal_L11"/>
    <property type="match status" value="1"/>
</dbReference>
<dbReference type="InterPro" id="IPR020784">
    <property type="entry name" value="Ribosomal_uL11_N"/>
</dbReference>
<dbReference type="Pfam" id="PF00298">
    <property type="entry name" value="Ribosomal_L11"/>
    <property type="match status" value="1"/>
</dbReference>
<evidence type="ECO:0000256" key="8">
    <source>
        <dbReference type="HAMAP-Rule" id="MF_00736"/>
    </source>
</evidence>
<keyword evidence="5 8" id="KW-0689">Ribosomal protein</keyword>
<evidence type="ECO:0000256" key="6">
    <source>
        <dbReference type="ARBA" id="ARBA00023274"/>
    </source>
</evidence>
<gene>
    <name evidence="8" type="primary">rplK</name>
    <name evidence="13" type="ORF">DFP80_11718</name>
</gene>
<comment type="PTM">
    <text evidence="8 10">One or more lysine residues are methylated.</text>
</comment>
<evidence type="ECO:0000256" key="4">
    <source>
        <dbReference type="ARBA" id="ARBA00022884"/>
    </source>
</evidence>
<protein>
    <recommendedName>
        <fullName evidence="8">Large ribosomal subunit protein uL11</fullName>
    </recommendedName>
</protein>
<keyword evidence="14" id="KW-1185">Reference proteome</keyword>
<dbReference type="Gene3D" id="3.30.1550.10">
    <property type="entry name" value="Ribosomal protein L11/L12, N-terminal domain"/>
    <property type="match status" value="1"/>
</dbReference>
<evidence type="ECO:0000256" key="10">
    <source>
        <dbReference type="RuleBase" id="RU003979"/>
    </source>
</evidence>
<evidence type="ECO:0000256" key="1">
    <source>
        <dbReference type="ARBA" id="ARBA00010537"/>
    </source>
</evidence>
<dbReference type="OrthoDB" id="9802408at2"/>
<organism evidence="13 14">
    <name type="scientific">Marinomonas rhizomae</name>
    <dbReference type="NCBI Taxonomy" id="491948"/>
    <lineage>
        <taxon>Bacteria</taxon>
        <taxon>Pseudomonadati</taxon>
        <taxon>Pseudomonadota</taxon>
        <taxon>Gammaproteobacteria</taxon>
        <taxon>Oceanospirillales</taxon>
        <taxon>Oceanospirillaceae</taxon>
        <taxon>Marinomonas</taxon>
    </lineage>
</organism>